<gene>
    <name evidence="3" type="ORF">HNY73_000732</name>
</gene>
<protein>
    <submittedName>
        <fullName evidence="3">Ceramide phosphoethanolamine synthase like protein</fullName>
    </submittedName>
</protein>
<dbReference type="EMBL" id="JABXBU010000001">
    <property type="protein sequence ID" value="KAF8796349.1"/>
    <property type="molecule type" value="Genomic_DNA"/>
</dbReference>
<feature type="transmembrane region" description="Helical" evidence="2">
    <location>
        <begin position="321"/>
        <end position="339"/>
    </location>
</feature>
<dbReference type="AlphaFoldDB" id="A0A8T0G3C4"/>
<dbReference type="Proteomes" id="UP000807504">
    <property type="component" value="Unassembled WGS sequence"/>
</dbReference>
<evidence type="ECO:0000256" key="2">
    <source>
        <dbReference type="SAM" id="Phobius"/>
    </source>
</evidence>
<evidence type="ECO:0000313" key="4">
    <source>
        <dbReference type="Proteomes" id="UP000807504"/>
    </source>
</evidence>
<dbReference type="GO" id="GO:0008654">
    <property type="term" value="P:phospholipid biosynthetic process"/>
    <property type="evidence" value="ECO:0007669"/>
    <property type="project" value="InterPro"/>
</dbReference>
<feature type="compositionally biased region" description="Basic and acidic residues" evidence="1">
    <location>
        <begin position="493"/>
        <end position="504"/>
    </location>
</feature>
<evidence type="ECO:0000313" key="3">
    <source>
        <dbReference type="EMBL" id="KAF8796349.1"/>
    </source>
</evidence>
<name>A0A8T0G3C4_ARGBR</name>
<keyword evidence="2" id="KW-1133">Transmembrane helix</keyword>
<feature type="region of interest" description="Disordered" evidence="1">
    <location>
        <begin position="439"/>
        <end position="504"/>
    </location>
</feature>
<reference evidence="3" key="2">
    <citation type="submission" date="2020-06" db="EMBL/GenBank/DDBJ databases">
        <authorList>
            <person name="Sheffer M."/>
        </authorList>
    </citation>
    <scope>NUCLEOTIDE SEQUENCE</scope>
</reference>
<dbReference type="Pfam" id="PF01066">
    <property type="entry name" value="CDP-OH_P_transf"/>
    <property type="match status" value="1"/>
</dbReference>
<dbReference type="GO" id="GO:0016780">
    <property type="term" value="F:phosphotransferase activity, for other substituted phosphate groups"/>
    <property type="evidence" value="ECO:0007669"/>
    <property type="project" value="InterPro"/>
</dbReference>
<dbReference type="Gene3D" id="1.20.120.1760">
    <property type="match status" value="1"/>
</dbReference>
<dbReference type="GO" id="GO:0016020">
    <property type="term" value="C:membrane"/>
    <property type="evidence" value="ECO:0007669"/>
    <property type="project" value="InterPro"/>
</dbReference>
<accession>A0A8T0G3C4</accession>
<feature type="transmembrane region" description="Helical" evidence="2">
    <location>
        <begin position="182"/>
        <end position="200"/>
    </location>
</feature>
<reference evidence="3" key="1">
    <citation type="journal article" date="2020" name="bioRxiv">
        <title>Chromosome-level reference genome of the European wasp spider Argiope bruennichi: a resource for studies on range expansion and evolutionary adaptation.</title>
        <authorList>
            <person name="Sheffer M.M."/>
            <person name="Hoppe A."/>
            <person name="Krehenwinkel H."/>
            <person name="Uhl G."/>
            <person name="Kuss A.W."/>
            <person name="Jensen L."/>
            <person name="Jensen C."/>
            <person name="Gillespie R.G."/>
            <person name="Hoff K.J."/>
            <person name="Prost S."/>
        </authorList>
    </citation>
    <scope>NUCLEOTIDE SEQUENCE</scope>
</reference>
<feature type="transmembrane region" description="Helical" evidence="2">
    <location>
        <begin position="95"/>
        <end position="116"/>
    </location>
</feature>
<sequence>MRSGSREFKGRFRSHVSDRETDGDCSSNVECGIVKRIDHALLSSTDHSAPKGKFWKLKMCFLKRELRTACGCFPSVPKETDIRRRSMASLYENKATVVIAVVLLLYFLWMDIALFYHVNNRTIEHKNAGETSPAPSTPVSVPHLISPFTGLSVKMMMMDPVNNYIFTPAALIFNEVTKFSTIFYFITPNMVSFIGILFAIGGGKCMCLDSRIYHCLAIFLFQIRTFCDALDGIVARCRIGMIQHVSLRNTSGYVVDGVADALGFTAFLIGCFQYLRTVVPKHKYYLPLSTNETCKECKDSNSNGGSPQNNLISNASTQRRVFYVVLCFGLQMAIGAFFWDHYINAYHNLLETNAPTEAQTAAQNDVLRSSITWILMWFWRLSNAHTFIQFLLFAIYINKLWGDREGEEKDEVERRIMVGFCKIFPLRIFRERGQMRMPHAFGRGPGKHEGGRGRGSVTSGGEGEEHSGTIGKQNLPLQMERSGGVLDGGGGLDNEKEKSSRYEI</sequence>
<evidence type="ECO:0000256" key="1">
    <source>
        <dbReference type="SAM" id="MobiDB-lite"/>
    </source>
</evidence>
<dbReference type="InterPro" id="IPR043130">
    <property type="entry name" value="CDP-OH_PTrfase_TM_dom"/>
</dbReference>
<proteinExistence type="predicted"/>
<keyword evidence="4" id="KW-1185">Reference proteome</keyword>
<comment type="caution">
    <text evidence="3">The sequence shown here is derived from an EMBL/GenBank/DDBJ whole genome shotgun (WGS) entry which is preliminary data.</text>
</comment>
<keyword evidence="2" id="KW-0472">Membrane</keyword>
<feature type="transmembrane region" description="Helical" evidence="2">
    <location>
        <begin position="377"/>
        <end position="397"/>
    </location>
</feature>
<organism evidence="3 4">
    <name type="scientific">Argiope bruennichi</name>
    <name type="common">Wasp spider</name>
    <name type="synonym">Aranea bruennichi</name>
    <dbReference type="NCBI Taxonomy" id="94029"/>
    <lineage>
        <taxon>Eukaryota</taxon>
        <taxon>Metazoa</taxon>
        <taxon>Ecdysozoa</taxon>
        <taxon>Arthropoda</taxon>
        <taxon>Chelicerata</taxon>
        <taxon>Arachnida</taxon>
        <taxon>Araneae</taxon>
        <taxon>Araneomorphae</taxon>
        <taxon>Entelegynae</taxon>
        <taxon>Araneoidea</taxon>
        <taxon>Araneidae</taxon>
        <taxon>Argiope</taxon>
    </lineage>
</organism>
<dbReference type="InterPro" id="IPR000462">
    <property type="entry name" value="CDP-OH_P_trans"/>
</dbReference>
<keyword evidence="2" id="KW-0812">Transmembrane</keyword>